<dbReference type="OrthoDB" id="769130at2"/>
<protein>
    <submittedName>
        <fullName evidence="2">Uncharacterized protein</fullName>
    </submittedName>
</protein>
<keyword evidence="1" id="KW-0812">Transmembrane</keyword>
<sequence length="152" mass="17206">MKLESLQKRSKTEDHPKALKQFQKFEKLLDSLSQKELPKSVLDDINQQVDSLNLSQVDTKTYHKDLRKSYNDILKLLKKELKIVPKHYYRNMWLAVGMSSFGLPIGVGFGLAFDNMAFLAIGLPIGMSIGMAFGSGMDNKAKEEGKQLDIEI</sequence>
<keyword evidence="3" id="KW-1185">Reference proteome</keyword>
<dbReference type="EMBL" id="SWMU01000001">
    <property type="protein sequence ID" value="TKS57292.1"/>
    <property type="molecule type" value="Genomic_DNA"/>
</dbReference>
<organism evidence="2 3">
    <name type="scientific">Mesohalobacter halotolerans</name>
    <dbReference type="NCBI Taxonomy" id="1883405"/>
    <lineage>
        <taxon>Bacteria</taxon>
        <taxon>Pseudomonadati</taxon>
        <taxon>Bacteroidota</taxon>
        <taxon>Flavobacteriia</taxon>
        <taxon>Flavobacteriales</taxon>
        <taxon>Flavobacteriaceae</taxon>
        <taxon>Mesohalobacter</taxon>
    </lineage>
</organism>
<feature type="transmembrane region" description="Helical" evidence="1">
    <location>
        <begin position="92"/>
        <end position="111"/>
    </location>
</feature>
<gene>
    <name evidence="2" type="ORF">FCN74_02415</name>
</gene>
<dbReference type="Proteomes" id="UP000306552">
    <property type="component" value="Unassembled WGS sequence"/>
</dbReference>
<name>A0A4U5TTB8_9FLAO</name>
<feature type="transmembrane region" description="Helical" evidence="1">
    <location>
        <begin position="117"/>
        <end position="137"/>
    </location>
</feature>
<keyword evidence="1" id="KW-0472">Membrane</keyword>
<comment type="caution">
    <text evidence="2">The sequence shown here is derived from an EMBL/GenBank/DDBJ whole genome shotgun (WGS) entry which is preliminary data.</text>
</comment>
<dbReference type="AlphaFoldDB" id="A0A4U5TTB8"/>
<reference evidence="2 3" key="1">
    <citation type="submission" date="2019-04" db="EMBL/GenBank/DDBJ databases">
        <title>Psychroflexus halotolerans sp. nov., isolated from a marine solar saltern.</title>
        <authorList>
            <person name="Feng X."/>
        </authorList>
    </citation>
    <scope>NUCLEOTIDE SEQUENCE [LARGE SCALE GENOMIC DNA]</scope>
    <source>
        <strain evidence="2 3">WDS2C27</strain>
    </source>
</reference>
<proteinExistence type="predicted"/>
<evidence type="ECO:0000313" key="2">
    <source>
        <dbReference type="EMBL" id="TKS57292.1"/>
    </source>
</evidence>
<evidence type="ECO:0000313" key="3">
    <source>
        <dbReference type="Proteomes" id="UP000306552"/>
    </source>
</evidence>
<keyword evidence="1" id="KW-1133">Transmembrane helix</keyword>
<accession>A0A4U5TTB8</accession>
<evidence type="ECO:0000256" key="1">
    <source>
        <dbReference type="SAM" id="Phobius"/>
    </source>
</evidence>
<dbReference type="RefSeq" id="WP_138930995.1">
    <property type="nucleotide sequence ID" value="NZ_SWMU01000001.1"/>
</dbReference>